<dbReference type="EMBL" id="JACXVP010000011">
    <property type="protein sequence ID" value="KAG5577349.1"/>
    <property type="molecule type" value="Genomic_DNA"/>
</dbReference>
<name>A0A9J5WPV1_SOLCO</name>
<keyword evidence="3" id="KW-1185">Reference proteome</keyword>
<evidence type="ECO:0000313" key="3">
    <source>
        <dbReference type="Proteomes" id="UP000824120"/>
    </source>
</evidence>
<organism evidence="2 3">
    <name type="scientific">Solanum commersonii</name>
    <name type="common">Commerson's wild potato</name>
    <name type="synonym">Commerson's nightshade</name>
    <dbReference type="NCBI Taxonomy" id="4109"/>
    <lineage>
        <taxon>Eukaryota</taxon>
        <taxon>Viridiplantae</taxon>
        <taxon>Streptophyta</taxon>
        <taxon>Embryophyta</taxon>
        <taxon>Tracheophyta</taxon>
        <taxon>Spermatophyta</taxon>
        <taxon>Magnoliopsida</taxon>
        <taxon>eudicotyledons</taxon>
        <taxon>Gunneridae</taxon>
        <taxon>Pentapetalae</taxon>
        <taxon>asterids</taxon>
        <taxon>lamiids</taxon>
        <taxon>Solanales</taxon>
        <taxon>Solanaceae</taxon>
        <taxon>Solanoideae</taxon>
        <taxon>Solaneae</taxon>
        <taxon>Solanum</taxon>
    </lineage>
</organism>
<feature type="region of interest" description="Disordered" evidence="1">
    <location>
        <begin position="1"/>
        <end position="28"/>
    </location>
</feature>
<dbReference type="Proteomes" id="UP000824120">
    <property type="component" value="Chromosome 11"/>
</dbReference>
<sequence length="78" mass="9111">MDTNDRPTRGNKRSKSTTRPLKLTFPEDEVSILRGENDTHSEQSNQDYTKPTVQKLKKELTKYNLGAELLQLKEYKQE</sequence>
<gene>
    <name evidence="2" type="ORF">H5410_057483</name>
</gene>
<protein>
    <submittedName>
        <fullName evidence="2">Uncharacterized protein</fullName>
    </submittedName>
</protein>
<evidence type="ECO:0000313" key="2">
    <source>
        <dbReference type="EMBL" id="KAG5577349.1"/>
    </source>
</evidence>
<proteinExistence type="predicted"/>
<comment type="caution">
    <text evidence="2">The sequence shown here is derived from an EMBL/GenBank/DDBJ whole genome shotgun (WGS) entry which is preliminary data.</text>
</comment>
<dbReference type="AlphaFoldDB" id="A0A9J5WPV1"/>
<accession>A0A9J5WPV1</accession>
<evidence type="ECO:0000256" key="1">
    <source>
        <dbReference type="SAM" id="MobiDB-lite"/>
    </source>
</evidence>
<reference evidence="2 3" key="1">
    <citation type="submission" date="2020-09" db="EMBL/GenBank/DDBJ databases">
        <title>De no assembly of potato wild relative species, Solanum commersonii.</title>
        <authorList>
            <person name="Cho K."/>
        </authorList>
    </citation>
    <scope>NUCLEOTIDE SEQUENCE [LARGE SCALE GENOMIC DNA]</scope>
    <source>
        <strain evidence="2">LZ3.2</strain>
        <tissue evidence="2">Leaf</tissue>
    </source>
</reference>